<dbReference type="EMBL" id="AKFT01000097">
    <property type="protein sequence ID" value="EJF45417.1"/>
    <property type="molecule type" value="Genomic_DNA"/>
</dbReference>
<proteinExistence type="predicted"/>
<reference evidence="1 2" key="1">
    <citation type="submission" date="2012-05" db="EMBL/GenBank/DDBJ databases">
        <authorList>
            <person name="Harkins D.M."/>
            <person name="Madupu R."/>
            <person name="Durkin A.S."/>
            <person name="Torralba M."/>
            <person name="Methe B."/>
            <person name="Sutton G.G."/>
            <person name="Nelson K.E."/>
        </authorList>
    </citation>
    <scope>NUCLEOTIDE SEQUENCE [LARGE SCALE GENOMIC DNA]</scope>
    <source>
        <strain evidence="1 2">F0489</strain>
    </source>
</reference>
<evidence type="ECO:0000313" key="1">
    <source>
        <dbReference type="EMBL" id="EJF45417.1"/>
    </source>
</evidence>
<protein>
    <submittedName>
        <fullName evidence="1">Uncharacterized protein</fullName>
    </submittedName>
</protein>
<evidence type="ECO:0000313" key="2">
    <source>
        <dbReference type="Proteomes" id="UP000002941"/>
    </source>
</evidence>
<name>J0NKZ7_9ACTO</name>
<organism evidence="1 2">
    <name type="scientific">Actinomyces massiliensis F0489</name>
    <dbReference type="NCBI Taxonomy" id="1125718"/>
    <lineage>
        <taxon>Bacteria</taxon>
        <taxon>Bacillati</taxon>
        <taxon>Actinomycetota</taxon>
        <taxon>Actinomycetes</taxon>
        <taxon>Actinomycetales</taxon>
        <taxon>Actinomycetaceae</taxon>
        <taxon>Actinomyces</taxon>
    </lineage>
</organism>
<sequence length="60" mass="6435">MLTEYAGLTRSRGVNHQVWSGSHGLGAGPAAVDRSRCGVLPISTQNTTDLEPELDRSRRG</sequence>
<accession>J0NKZ7</accession>
<gene>
    <name evidence="1" type="ORF">HMPREF1318_2868</name>
</gene>
<dbReference type="PATRIC" id="fig|1125718.3.peg.1240"/>
<comment type="caution">
    <text evidence="1">The sequence shown here is derived from an EMBL/GenBank/DDBJ whole genome shotgun (WGS) entry which is preliminary data.</text>
</comment>
<dbReference type="AlphaFoldDB" id="J0NKZ7"/>
<keyword evidence="2" id="KW-1185">Reference proteome</keyword>
<dbReference type="Proteomes" id="UP000002941">
    <property type="component" value="Unassembled WGS sequence"/>
</dbReference>